<evidence type="ECO:0000256" key="2">
    <source>
        <dbReference type="ARBA" id="ARBA00023013"/>
    </source>
</evidence>
<evidence type="ECO:0000256" key="4">
    <source>
        <dbReference type="SAM" id="MobiDB-lite"/>
    </source>
</evidence>
<evidence type="ECO:0000313" key="6">
    <source>
        <dbReference type="EMBL" id="THU56607.1"/>
    </source>
</evidence>
<dbReference type="GO" id="GO:0051726">
    <property type="term" value="P:regulation of cell cycle"/>
    <property type="evidence" value="ECO:0007669"/>
    <property type="project" value="InterPro"/>
</dbReference>
<comment type="similarity">
    <text evidence="1 3">Belongs to the CDI family. ICK/KRP subfamily.</text>
</comment>
<evidence type="ECO:0000259" key="5">
    <source>
        <dbReference type="Pfam" id="PF02234"/>
    </source>
</evidence>
<proteinExistence type="inferred from homology"/>
<dbReference type="InterPro" id="IPR044275">
    <property type="entry name" value="KRP"/>
</dbReference>
<organism evidence="6 7">
    <name type="scientific">Musa balbisiana</name>
    <name type="common">Banana</name>
    <dbReference type="NCBI Taxonomy" id="52838"/>
    <lineage>
        <taxon>Eukaryota</taxon>
        <taxon>Viridiplantae</taxon>
        <taxon>Streptophyta</taxon>
        <taxon>Embryophyta</taxon>
        <taxon>Tracheophyta</taxon>
        <taxon>Spermatophyta</taxon>
        <taxon>Magnoliopsida</taxon>
        <taxon>Liliopsida</taxon>
        <taxon>Zingiberales</taxon>
        <taxon>Musaceae</taxon>
        <taxon>Musa</taxon>
    </lineage>
</organism>
<dbReference type="Proteomes" id="UP000317650">
    <property type="component" value="Chromosome 11"/>
</dbReference>
<dbReference type="PANTHER" id="PTHR46776">
    <property type="entry name" value="CYCLIN-DEPENDENT KINASE INHIBITOR 4-RELATED"/>
    <property type="match status" value="1"/>
</dbReference>
<evidence type="ECO:0000256" key="3">
    <source>
        <dbReference type="PIRNR" id="PIRNR017811"/>
    </source>
</evidence>
<accession>A0A4S8J559</accession>
<comment type="caution">
    <text evidence="6">The sequence shown here is derived from an EMBL/GenBank/DDBJ whole genome shotgun (WGS) entry which is preliminary data.</text>
</comment>
<sequence>MGKYLRKAKVSVEVAVMEVSHQSSLGVRTRARSLAAATAQDSSRAYLELRSRRLEKPLSPPPSCNPSPKPEPRASSQKPGPDPRVDFRSPGSVSTSRCSAVAADTEVSFRETILESGARDSYDRETIPCSLIRDRNPTSRSTISAVTVKQSSPTAHEMEEFFAAAEQLQQRIFLERYNFDPVTEHPLPGRYEWVKDDL</sequence>
<keyword evidence="7" id="KW-1185">Reference proteome</keyword>
<protein>
    <recommendedName>
        <fullName evidence="3">Cyclin-dependent kinase inhibitor</fullName>
    </recommendedName>
</protein>
<dbReference type="InterPro" id="IPR003175">
    <property type="entry name" value="CDI_dom"/>
</dbReference>
<dbReference type="InterPro" id="IPR044898">
    <property type="entry name" value="CDI_dom_sf"/>
</dbReference>
<dbReference type="Gene3D" id="4.10.365.10">
    <property type="entry name" value="p27"/>
    <property type="match status" value="1"/>
</dbReference>
<reference evidence="6 7" key="1">
    <citation type="journal article" date="2019" name="Nat. Plants">
        <title>Genome sequencing of Musa balbisiana reveals subgenome evolution and function divergence in polyploid bananas.</title>
        <authorList>
            <person name="Yao X."/>
        </authorList>
    </citation>
    <scope>NUCLEOTIDE SEQUENCE [LARGE SCALE GENOMIC DNA]</scope>
    <source>
        <strain evidence="7">cv. DH-PKW</strain>
        <tissue evidence="6">Leaves</tissue>
    </source>
</reference>
<dbReference type="Pfam" id="PF02234">
    <property type="entry name" value="CDI"/>
    <property type="match status" value="1"/>
</dbReference>
<feature type="region of interest" description="Disordered" evidence="4">
    <location>
        <begin position="50"/>
        <end position="100"/>
    </location>
</feature>
<keyword evidence="2 3" id="KW-0649">Protein kinase inhibitor</keyword>
<dbReference type="PIRSF" id="PIRSF017811">
    <property type="entry name" value="CDK_inhib_pln"/>
    <property type="match status" value="1"/>
</dbReference>
<dbReference type="GO" id="GO:0005634">
    <property type="term" value="C:nucleus"/>
    <property type="evidence" value="ECO:0007669"/>
    <property type="project" value="UniProtKB-UniRule"/>
</dbReference>
<feature type="compositionally biased region" description="Pro residues" evidence="4">
    <location>
        <begin position="58"/>
        <end position="69"/>
    </location>
</feature>
<dbReference type="GO" id="GO:0004861">
    <property type="term" value="F:cyclin-dependent protein serine/threonine kinase inhibitor activity"/>
    <property type="evidence" value="ECO:0007669"/>
    <property type="project" value="UniProtKB-UniRule"/>
</dbReference>
<evidence type="ECO:0000313" key="7">
    <source>
        <dbReference type="Proteomes" id="UP000317650"/>
    </source>
</evidence>
<dbReference type="EMBL" id="PYDT01000007">
    <property type="protein sequence ID" value="THU56607.1"/>
    <property type="molecule type" value="Genomic_DNA"/>
</dbReference>
<name>A0A4S8J559_MUSBA</name>
<evidence type="ECO:0000256" key="1">
    <source>
        <dbReference type="ARBA" id="ARBA00010274"/>
    </source>
</evidence>
<dbReference type="AlphaFoldDB" id="A0A4S8J559"/>
<dbReference type="STRING" id="52838.A0A4S8J559"/>
<feature type="domain" description="Cyclin-dependent kinase inhibitor" evidence="5">
    <location>
        <begin position="153"/>
        <end position="195"/>
    </location>
</feature>
<gene>
    <name evidence="6" type="ORF">C4D60_Mb11t19020</name>
</gene>